<feature type="region of interest" description="Disordered" evidence="1">
    <location>
        <begin position="31"/>
        <end position="185"/>
    </location>
</feature>
<dbReference type="EMBL" id="JBGMDY010000006">
    <property type="protein sequence ID" value="KAL2331639.1"/>
    <property type="molecule type" value="Genomic_DNA"/>
</dbReference>
<evidence type="ECO:0000256" key="1">
    <source>
        <dbReference type="SAM" id="MobiDB-lite"/>
    </source>
</evidence>
<feature type="compositionally biased region" description="Basic and acidic residues" evidence="1">
    <location>
        <begin position="48"/>
        <end position="76"/>
    </location>
</feature>
<proteinExistence type="predicted"/>
<feature type="compositionally biased region" description="Basic and acidic residues" evidence="1">
    <location>
        <begin position="169"/>
        <end position="179"/>
    </location>
</feature>
<feature type="region of interest" description="Disordered" evidence="1">
    <location>
        <begin position="291"/>
        <end position="367"/>
    </location>
</feature>
<evidence type="ECO:0000313" key="3">
    <source>
        <dbReference type="Proteomes" id="UP001603857"/>
    </source>
</evidence>
<reference evidence="2 3" key="1">
    <citation type="submission" date="2024-08" db="EMBL/GenBank/DDBJ databases">
        <title>Insights into the chromosomal genome structure of Flemingia macrophylla.</title>
        <authorList>
            <person name="Ding Y."/>
            <person name="Zhao Y."/>
            <person name="Bi W."/>
            <person name="Wu M."/>
            <person name="Zhao G."/>
            <person name="Gong Y."/>
            <person name="Li W."/>
            <person name="Zhang P."/>
        </authorList>
    </citation>
    <scope>NUCLEOTIDE SEQUENCE [LARGE SCALE GENOMIC DNA]</scope>
    <source>
        <strain evidence="2">DYQJB</strain>
        <tissue evidence="2">Leaf</tissue>
    </source>
</reference>
<dbReference type="Proteomes" id="UP001603857">
    <property type="component" value="Unassembled WGS sequence"/>
</dbReference>
<feature type="compositionally biased region" description="Basic and acidic residues" evidence="1">
    <location>
        <begin position="31"/>
        <end position="40"/>
    </location>
</feature>
<evidence type="ECO:0000313" key="2">
    <source>
        <dbReference type="EMBL" id="KAL2331639.1"/>
    </source>
</evidence>
<dbReference type="AlphaFoldDB" id="A0ABD1M776"/>
<accession>A0ABD1M776</accession>
<feature type="compositionally biased region" description="Basic and acidic residues" evidence="1">
    <location>
        <begin position="300"/>
        <end position="311"/>
    </location>
</feature>
<dbReference type="PANTHER" id="PTHR47877:SF3">
    <property type="entry name" value="LATE EMBRYOGENESIS ABUNDANT DOMAIN-CONTAINING PROTEIN _ LEA DOMAIN-CONTAINING PROTEIN"/>
    <property type="match status" value="1"/>
</dbReference>
<name>A0ABD1M776_9FABA</name>
<feature type="region of interest" description="Disordered" evidence="1">
    <location>
        <begin position="411"/>
        <end position="442"/>
    </location>
</feature>
<evidence type="ECO:0008006" key="4">
    <source>
        <dbReference type="Google" id="ProtNLM"/>
    </source>
</evidence>
<sequence length="442" mass="46710">MASQQLVRTDDTTITTDKLSVPNMATRFEEHATAAKEAPHAHASGRGKPRETHELGSHFESLSDKVKGDDHQERVGHHAANINVVGNKEGEGVTRVGKFELKTEGEERGNVDREAEDLQRQTREVKGRRERERGRESKGQVVAEKGGVGAENDEGASPVTCALEEGGDNNEKPREEKKNAASQQQGCAAVAKDSISSAVEKAAPVAEKVKDVTVESGKTAAEYAGRVAADLKDRAVVAGWAAAHFSTEKTVEGTKAAAHVVEGAAGYAGQKAAELAAKSASAVKDLAASAGETAKGYTARKKEEARREFQAKKASQPQEASKGIGETESQYGQKAMPGEQEGLLDNNTEGGGKVLGSVGETAGEIGQNVMKPAERVQEHGQEAQKEGGVLSAIGGTVAEIAETAKIMVVGEDDKKLKQNAESETRVTDRAKHHEGSQNARVK</sequence>
<feature type="compositionally biased region" description="Basic and acidic residues" evidence="1">
    <location>
        <begin position="88"/>
        <end position="138"/>
    </location>
</feature>
<keyword evidence="3" id="KW-1185">Reference proteome</keyword>
<gene>
    <name evidence="2" type="ORF">Fmac_019220</name>
</gene>
<feature type="compositionally biased region" description="Basic and acidic residues" evidence="1">
    <location>
        <begin position="411"/>
        <end position="435"/>
    </location>
</feature>
<dbReference type="PANTHER" id="PTHR47877">
    <property type="entry name" value="LATE EMBRYOGENESIS ABUNDANT DOMAIN-CONTAINING PROTEIN / LEA DOMAIN-CONTAINING PROTEIN"/>
    <property type="match status" value="1"/>
</dbReference>
<comment type="caution">
    <text evidence="2">The sequence shown here is derived from an EMBL/GenBank/DDBJ whole genome shotgun (WGS) entry which is preliminary data.</text>
</comment>
<protein>
    <recommendedName>
        <fullName evidence="4">Seed biotin-containing protein SBP65</fullName>
    </recommendedName>
</protein>
<organism evidence="2 3">
    <name type="scientific">Flemingia macrophylla</name>
    <dbReference type="NCBI Taxonomy" id="520843"/>
    <lineage>
        <taxon>Eukaryota</taxon>
        <taxon>Viridiplantae</taxon>
        <taxon>Streptophyta</taxon>
        <taxon>Embryophyta</taxon>
        <taxon>Tracheophyta</taxon>
        <taxon>Spermatophyta</taxon>
        <taxon>Magnoliopsida</taxon>
        <taxon>eudicotyledons</taxon>
        <taxon>Gunneridae</taxon>
        <taxon>Pentapetalae</taxon>
        <taxon>rosids</taxon>
        <taxon>fabids</taxon>
        <taxon>Fabales</taxon>
        <taxon>Fabaceae</taxon>
        <taxon>Papilionoideae</taxon>
        <taxon>50 kb inversion clade</taxon>
        <taxon>NPAAA clade</taxon>
        <taxon>indigoferoid/millettioid clade</taxon>
        <taxon>Phaseoleae</taxon>
        <taxon>Flemingia</taxon>
    </lineage>
</organism>